<evidence type="ECO:0000313" key="1">
    <source>
        <dbReference type="EMBL" id="HFW33241.1"/>
    </source>
</evidence>
<dbReference type="EMBL" id="DTLB01000052">
    <property type="protein sequence ID" value="HFW33241.1"/>
    <property type="molecule type" value="Genomic_DNA"/>
</dbReference>
<comment type="caution">
    <text evidence="1">The sequence shown here is derived from an EMBL/GenBank/DDBJ whole genome shotgun (WGS) entry which is preliminary data.</text>
</comment>
<reference evidence="1" key="1">
    <citation type="journal article" date="2020" name="mSystems">
        <title>Genome- and Community-Level Interaction Insights into Carbon Utilization and Element Cycling Functions of Hydrothermarchaeota in Hydrothermal Sediment.</title>
        <authorList>
            <person name="Zhou Z."/>
            <person name="Liu Y."/>
            <person name="Xu W."/>
            <person name="Pan J."/>
            <person name="Luo Z.H."/>
            <person name="Li M."/>
        </authorList>
    </citation>
    <scope>NUCLEOTIDE SEQUENCE [LARGE SCALE GENOMIC DNA]</scope>
    <source>
        <strain evidence="1">SpSt-87</strain>
    </source>
</reference>
<proteinExistence type="predicted"/>
<accession>A0A7C3REQ5</accession>
<name>A0A7C3REQ5_ARCFL</name>
<gene>
    <name evidence="1" type="ORF">ENW66_09910</name>
</gene>
<protein>
    <submittedName>
        <fullName evidence="1">Uncharacterized protein</fullName>
    </submittedName>
</protein>
<dbReference type="AlphaFoldDB" id="A0A7C3REQ5"/>
<sequence length="84" mass="9650">MTLVSISIKGKTYTLSRKDVEEVFKRLEPEQLKGKAKYYIEFNGIRFPIKQVIAEVTGLPRVAFTAMHAYNILTKLGFEVKEVK</sequence>
<organism evidence="1">
    <name type="scientific">Archaeoglobus fulgidus</name>
    <dbReference type="NCBI Taxonomy" id="2234"/>
    <lineage>
        <taxon>Archaea</taxon>
        <taxon>Methanobacteriati</taxon>
        <taxon>Methanobacteriota</taxon>
        <taxon>Archaeoglobi</taxon>
        <taxon>Archaeoglobales</taxon>
        <taxon>Archaeoglobaceae</taxon>
        <taxon>Archaeoglobus</taxon>
    </lineage>
</organism>